<evidence type="ECO:0000313" key="3">
    <source>
        <dbReference type="Proteomes" id="UP000245712"/>
    </source>
</evidence>
<keyword evidence="1" id="KW-1133">Transmembrane helix</keyword>
<feature type="transmembrane region" description="Helical" evidence="1">
    <location>
        <begin position="60"/>
        <end position="80"/>
    </location>
</feature>
<gene>
    <name evidence="2" type="ORF">C7402_112288</name>
</gene>
<proteinExistence type="predicted"/>
<evidence type="ECO:0000313" key="2">
    <source>
        <dbReference type="EMBL" id="PVX80101.1"/>
    </source>
</evidence>
<sequence length="110" mass="12387">MSGTNKTIADKANVYIQAAESVSTATRNQVVEIAFWNIQSDRQRYCMNDVAITSAEHYLFARYIVGLYFLMIWPLCAIAFPGYDVIKSVLGNFTAAFLNNLRYIDFGAGR</sequence>
<reference evidence="2 3" key="1">
    <citation type="submission" date="2018-05" db="EMBL/GenBank/DDBJ databases">
        <title>Genomic Encyclopedia of Type Strains, Phase IV (KMG-V): Genome sequencing to study the core and pangenomes of soil and plant-associated prokaryotes.</title>
        <authorList>
            <person name="Whitman W."/>
        </authorList>
    </citation>
    <scope>NUCLEOTIDE SEQUENCE [LARGE SCALE GENOMIC DNA]</scope>
    <source>
        <strain evidence="2 3">SCZa-39</strain>
    </source>
</reference>
<organism evidence="2 3">
    <name type="scientific">Paraburkholderia unamae</name>
    <dbReference type="NCBI Taxonomy" id="219649"/>
    <lineage>
        <taxon>Bacteria</taxon>
        <taxon>Pseudomonadati</taxon>
        <taxon>Pseudomonadota</taxon>
        <taxon>Betaproteobacteria</taxon>
        <taxon>Burkholderiales</taxon>
        <taxon>Burkholderiaceae</taxon>
        <taxon>Paraburkholderia</taxon>
    </lineage>
</organism>
<dbReference type="Proteomes" id="UP000245712">
    <property type="component" value="Unassembled WGS sequence"/>
</dbReference>
<keyword evidence="1" id="KW-0472">Membrane</keyword>
<evidence type="ECO:0000256" key="1">
    <source>
        <dbReference type="SAM" id="Phobius"/>
    </source>
</evidence>
<protein>
    <submittedName>
        <fullName evidence="2">Uncharacterized protein</fullName>
    </submittedName>
</protein>
<keyword evidence="1" id="KW-0812">Transmembrane</keyword>
<accession>A0ABX5KI26</accession>
<dbReference type="EMBL" id="QEOB01000012">
    <property type="protein sequence ID" value="PVX80101.1"/>
    <property type="molecule type" value="Genomic_DNA"/>
</dbReference>
<name>A0ABX5KI26_9BURK</name>
<dbReference type="RefSeq" id="WP_133254555.1">
    <property type="nucleotide sequence ID" value="NZ_CAJZAT010000193.1"/>
</dbReference>
<keyword evidence="3" id="KW-1185">Reference proteome</keyword>
<comment type="caution">
    <text evidence="2">The sequence shown here is derived from an EMBL/GenBank/DDBJ whole genome shotgun (WGS) entry which is preliminary data.</text>
</comment>